<sequence length="96" mass="10542">MDPSQTNFKTNSYNNSGRIGYGCNTHLHDTTNTQNKPIILGQNGSSRPLSHSACLDGQTRNDASDSNSSFLTQIVLKGMSKAMETYNSHLWMSTTL</sequence>
<feature type="compositionally biased region" description="Polar residues" evidence="1">
    <location>
        <begin position="30"/>
        <end position="49"/>
    </location>
</feature>
<keyword evidence="3" id="KW-1185">Reference proteome</keyword>
<proteinExistence type="predicted"/>
<feature type="region of interest" description="Disordered" evidence="1">
    <location>
        <begin position="24"/>
        <end position="68"/>
    </location>
</feature>
<accession>A0AAN8UC25</accession>
<evidence type="ECO:0000313" key="2">
    <source>
        <dbReference type="EMBL" id="KAK6802557.1"/>
    </source>
</evidence>
<protein>
    <submittedName>
        <fullName evidence="2">Uncharacterized protein</fullName>
    </submittedName>
</protein>
<feature type="compositionally biased region" description="Polar residues" evidence="1">
    <location>
        <begin position="58"/>
        <end position="68"/>
    </location>
</feature>
<name>A0AAN8UC25_SOLBU</name>
<dbReference type="EMBL" id="JBANQN010000001">
    <property type="protein sequence ID" value="KAK6802557.1"/>
    <property type="molecule type" value="Genomic_DNA"/>
</dbReference>
<dbReference type="Proteomes" id="UP001371456">
    <property type="component" value="Unassembled WGS sequence"/>
</dbReference>
<evidence type="ECO:0000313" key="3">
    <source>
        <dbReference type="Proteomes" id="UP001371456"/>
    </source>
</evidence>
<evidence type="ECO:0000256" key="1">
    <source>
        <dbReference type="SAM" id="MobiDB-lite"/>
    </source>
</evidence>
<organism evidence="2 3">
    <name type="scientific">Solanum bulbocastanum</name>
    <name type="common">Wild potato</name>
    <dbReference type="NCBI Taxonomy" id="147425"/>
    <lineage>
        <taxon>Eukaryota</taxon>
        <taxon>Viridiplantae</taxon>
        <taxon>Streptophyta</taxon>
        <taxon>Embryophyta</taxon>
        <taxon>Tracheophyta</taxon>
        <taxon>Spermatophyta</taxon>
        <taxon>Magnoliopsida</taxon>
        <taxon>eudicotyledons</taxon>
        <taxon>Gunneridae</taxon>
        <taxon>Pentapetalae</taxon>
        <taxon>asterids</taxon>
        <taxon>lamiids</taxon>
        <taxon>Solanales</taxon>
        <taxon>Solanaceae</taxon>
        <taxon>Solanoideae</taxon>
        <taxon>Solaneae</taxon>
        <taxon>Solanum</taxon>
    </lineage>
</organism>
<reference evidence="2 3" key="1">
    <citation type="submission" date="2024-02" db="EMBL/GenBank/DDBJ databases">
        <title>de novo genome assembly of Solanum bulbocastanum strain 11H21.</title>
        <authorList>
            <person name="Hosaka A.J."/>
        </authorList>
    </citation>
    <scope>NUCLEOTIDE SEQUENCE [LARGE SCALE GENOMIC DNA]</scope>
    <source>
        <tissue evidence="2">Young leaves</tissue>
    </source>
</reference>
<dbReference type="AlphaFoldDB" id="A0AAN8UC25"/>
<gene>
    <name evidence="2" type="ORF">RDI58_000337</name>
</gene>
<comment type="caution">
    <text evidence="2">The sequence shown here is derived from an EMBL/GenBank/DDBJ whole genome shotgun (WGS) entry which is preliminary data.</text>
</comment>